<dbReference type="InterPro" id="IPR000504">
    <property type="entry name" value="RRM_dom"/>
</dbReference>
<keyword evidence="1 2" id="KW-0694">RNA-binding</keyword>
<dbReference type="SUPFAM" id="SSF54928">
    <property type="entry name" value="RNA-binding domain, RBD"/>
    <property type="match status" value="2"/>
</dbReference>
<dbReference type="eggNOG" id="ENOG502QUGB">
    <property type="taxonomic scope" value="Eukaryota"/>
</dbReference>
<dbReference type="PANTHER" id="PTHR21245">
    <property type="entry name" value="HETEROGENEOUS NUCLEAR RIBONUCLEOPROTEIN"/>
    <property type="match status" value="1"/>
</dbReference>
<evidence type="ECO:0000313" key="5">
    <source>
        <dbReference type="EMBL" id="KGK37949.1"/>
    </source>
</evidence>
<sequence>MCQFDILSHSKESMMNETSNLKAKQKTDFDLHAEGFDIPKNEHADDVSSISDSDISEYNNNITIDTDTIDSQKKSFNIKAQTKGNVSLISEFEASDEEDRYIDEFLSLDKSIEEATLDAEKKYGSYDKESKEVRGRPSACIFVASLSSDLSDDILCESVTQHFKQWGELTLVKVLRDPSNRPYAFVQYAKDEDADRAINEGQHSILNGRTVRCEKARVNRTLYLQLNGTGIREKIMRKILSRFGDVERLIAVNESFDVINTVNENENIRFKNWFSKFVYRQDAISAFANLKTKINWNVEWAQNLEDEYSNIPEVTIDKNSVFVGHLDPRISKEELIERFERHGKIKEAILVNRPLNNFAFIKFRTKEAAASAVERENHAMFKYKTIHVQYREMYNNYRRKCSNDNGLKLNLAPPPVNFKKRYVNENRHGNCYRHHRNYRMRNSFSVENCMMGTPQQVNNIPLIPETFAQALKLKQMYNIRNSKRKIFQGERPEDKYINSQSLASSFNSHSNFHPIHVKEHDECQIRSSREQKIKSRNSEMKDDTENSFTEDSIELQLHPNKKEPHTESEVDEDASAIRTSSTFSSRGPKTEYTFSTVDNAEHHEYNIFPKIMGPQNFQYPMYYSFPEKEGLSFVNHSMQYLTPNDQYFPPPNPPQPPHSPHILHHQGSSSAGSAGYYYPYPYYLSPSTPSSQMQPMYPLYYYYNPIAMTEGRHNIPHREDGRAPEK</sequence>
<dbReference type="PROSITE" id="PS50102">
    <property type="entry name" value="RRM"/>
    <property type="match status" value="2"/>
</dbReference>
<dbReference type="Proteomes" id="UP000029867">
    <property type="component" value="Unassembled WGS sequence"/>
</dbReference>
<dbReference type="CDD" id="cd12453">
    <property type="entry name" value="RRM1_RIM4_like"/>
    <property type="match status" value="1"/>
</dbReference>
<dbReference type="InterPro" id="IPR035979">
    <property type="entry name" value="RBD_domain_sf"/>
</dbReference>
<reference evidence="6 8" key="3">
    <citation type="submission" date="2017-05" db="EMBL/GenBank/DDBJ databases">
        <title>The Genome Sequence of Candida krusei Ckrusei653.</title>
        <authorList>
            <person name="Cuomo C."/>
            <person name="Forche A."/>
            <person name="Young S."/>
            <person name="Abouelleil A."/>
            <person name="Cao P."/>
            <person name="Chapman S."/>
            <person name="Cusick C."/>
            <person name="Shea T."/>
            <person name="Nusbaum C."/>
            <person name="Birren B."/>
        </authorList>
    </citation>
    <scope>NUCLEOTIDE SEQUENCE [LARGE SCALE GENOMIC DNA]</scope>
    <source>
        <strain evidence="6 8">Ckrusei653</strain>
    </source>
</reference>
<dbReference type="HOGENOM" id="CLU_381325_0_0_1"/>
<dbReference type="VEuPathDB" id="FungiDB:C5L36_0B07580"/>
<feature type="compositionally biased region" description="Polar residues" evidence="3">
    <location>
        <begin position="577"/>
        <end position="591"/>
    </location>
</feature>
<evidence type="ECO:0000256" key="2">
    <source>
        <dbReference type="PROSITE-ProRule" id="PRU00176"/>
    </source>
</evidence>
<feature type="domain" description="RRM" evidence="4">
    <location>
        <begin position="139"/>
        <end position="218"/>
    </location>
</feature>
<feature type="region of interest" description="Disordered" evidence="3">
    <location>
        <begin position="522"/>
        <end position="591"/>
    </location>
</feature>
<feature type="domain" description="RRM" evidence="4">
    <location>
        <begin position="319"/>
        <end position="393"/>
    </location>
</feature>
<evidence type="ECO:0000256" key="3">
    <source>
        <dbReference type="SAM" id="MobiDB-lite"/>
    </source>
</evidence>
<dbReference type="SMART" id="SM00361">
    <property type="entry name" value="RRM_1"/>
    <property type="match status" value="2"/>
</dbReference>
<proteinExistence type="predicted"/>
<feature type="region of interest" description="Disordered" evidence="3">
    <location>
        <begin position="648"/>
        <end position="667"/>
    </location>
</feature>
<reference evidence="7" key="1">
    <citation type="journal article" date="2014" name="Microb. Cell Fact.">
        <title>Exploiting Issatchenkia orientalis SD108 for succinic acid production.</title>
        <authorList>
            <person name="Xiao H."/>
            <person name="Shao Z."/>
            <person name="Jiang Y."/>
            <person name="Dole S."/>
            <person name="Zhao H."/>
        </authorList>
    </citation>
    <scope>NUCLEOTIDE SEQUENCE [LARGE SCALE GENOMIC DNA]</scope>
    <source>
        <strain evidence="7">SD108</strain>
    </source>
</reference>
<dbReference type="Gene3D" id="3.30.70.330">
    <property type="match status" value="2"/>
</dbReference>
<dbReference type="InterPro" id="IPR034352">
    <property type="entry name" value="Rim4_RRM1"/>
</dbReference>
<evidence type="ECO:0000313" key="6">
    <source>
        <dbReference type="EMBL" id="OUT21076.1"/>
    </source>
</evidence>
<feature type="compositionally biased region" description="Basic and acidic residues" evidence="3">
    <location>
        <begin position="522"/>
        <end position="544"/>
    </location>
</feature>
<evidence type="ECO:0000313" key="7">
    <source>
        <dbReference type="Proteomes" id="UP000029867"/>
    </source>
</evidence>
<dbReference type="EMBL" id="JQFK01000026">
    <property type="protein sequence ID" value="KGK37949.1"/>
    <property type="molecule type" value="Genomic_DNA"/>
</dbReference>
<dbReference type="GO" id="GO:0003723">
    <property type="term" value="F:RNA binding"/>
    <property type="evidence" value="ECO:0007669"/>
    <property type="project" value="UniProtKB-UniRule"/>
</dbReference>
<dbReference type="Proteomes" id="UP000195871">
    <property type="component" value="Unassembled WGS sequence"/>
</dbReference>
<dbReference type="InterPro" id="IPR003954">
    <property type="entry name" value="RRM_euk-type"/>
</dbReference>
<reference evidence="5" key="2">
    <citation type="submission" date="2014-08" db="EMBL/GenBank/DDBJ databases">
        <title>Exploiting Issatchenkia orientalis SD108 for Succinic Acid Production.</title>
        <authorList>
            <person name="Xiao H."/>
            <person name="Shao Z."/>
            <person name="Jiang Y."/>
            <person name="Dole S."/>
            <person name="Zhao H."/>
        </authorList>
    </citation>
    <scope>NUCLEOTIDE SEQUENCE [LARGE SCALE GENOMIC DNA]</scope>
    <source>
        <strain evidence="5">SD108</strain>
    </source>
</reference>
<dbReference type="Pfam" id="PF00076">
    <property type="entry name" value="RRM_1"/>
    <property type="match status" value="2"/>
</dbReference>
<evidence type="ECO:0000259" key="4">
    <source>
        <dbReference type="PROSITE" id="PS50102"/>
    </source>
</evidence>
<accession>A0A099P105</accession>
<protein>
    <recommendedName>
        <fullName evidence="4">RRM domain-containing protein</fullName>
    </recommendedName>
</protein>
<dbReference type="InterPro" id="IPR012677">
    <property type="entry name" value="Nucleotide-bd_a/b_plait_sf"/>
</dbReference>
<feature type="compositionally biased region" description="Pro residues" evidence="3">
    <location>
        <begin position="648"/>
        <end position="659"/>
    </location>
</feature>
<evidence type="ECO:0000256" key="1">
    <source>
        <dbReference type="ARBA" id="ARBA00022884"/>
    </source>
</evidence>
<evidence type="ECO:0000313" key="8">
    <source>
        <dbReference type="Proteomes" id="UP000195871"/>
    </source>
</evidence>
<dbReference type="AlphaFoldDB" id="A0A099P105"/>
<gene>
    <name evidence="6" type="ORF">CAS74_004074</name>
    <name evidence="5" type="ORF">JL09_g2897</name>
</gene>
<name>A0A099P105_PICKU</name>
<dbReference type="EMBL" id="NHMM01000006">
    <property type="protein sequence ID" value="OUT21076.1"/>
    <property type="molecule type" value="Genomic_DNA"/>
</dbReference>
<dbReference type="SMART" id="SM00360">
    <property type="entry name" value="RRM"/>
    <property type="match status" value="2"/>
</dbReference>
<organism evidence="5 7">
    <name type="scientific">Pichia kudriavzevii</name>
    <name type="common">Yeast</name>
    <name type="synonym">Issatchenkia orientalis</name>
    <dbReference type="NCBI Taxonomy" id="4909"/>
    <lineage>
        <taxon>Eukaryota</taxon>
        <taxon>Fungi</taxon>
        <taxon>Dikarya</taxon>
        <taxon>Ascomycota</taxon>
        <taxon>Saccharomycotina</taxon>
        <taxon>Pichiomycetes</taxon>
        <taxon>Pichiales</taxon>
        <taxon>Pichiaceae</taxon>
        <taxon>Pichia</taxon>
    </lineage>
</organism>
<comment type="caution">
    <text evidence="5">The sequence shown here is derived from an EMBL/GenBank/DDBJ whole genome shotgun (WGS) entry which is preliminary data.</text>
</comment>